<dbReference type="EMBL" id="JACPNR010000004">
    <property type="protein sequence ID" value="MBI2677713.1"/>
    <property type="molecule type" value="Genomic_DNA"/>
</dbReference>
<feature type="domain" description="Bacterial sugar transferase" evidence="4">
    <location>
        <begin position="6"/>
        <end position="180"/>
    </location>
</feature>
<evidence type="ECO:0000313" key="5">
    <source>
        <dbReference type="EMBL" id="MBI2677713.1"/>
    </source>
</evidence>
<dbReference type="Pfam" id="PF02397">
    <property type="entry name" value="Bac_transf"/>
    <property type="match status" value="1"/>
</dbReference>
<reference evidence="5" key="1">
    <citation type="submission" date="2020-07" db="EMBL/GenBank/DDBJ databases">
        <title>Huge and variable diversity of episymbiotic CPR bacteria and DPANN archaea in groundwater ecosystems.</title>
        <authorList>
            <person name="He C.Y."/>
            <person name="Keren R."/>
            <person name="Whittaker M."/>
            <person name="Farag I.F."/>
            <person name="Doudna J."/>
            <person name="Cate J.H.D."/>
            <person name="Banfield J.F."/>
        </authorList>
    </citation>
    <scope>NUCLEOTIDE SEQUENCE</scope>
    <source>
        <strain evidence="5">NC_groundwater_580_Pr5_B-0.1um_64_19</strain>
    </source>
</reference>
<evidence type="ECO:0000259" key="4">
    <source>
        <dbReference type="Pfam" id="PF02397"/>
    </source>
</evidence>
<proteinExistence type="inferred from homology"/>
<accession>A0A932EPJ8</accession>
<gene>
    <name evidence="5" type="ORF">HYX28_02920</name>
</gene>
<keyword evidence="5" id="KW-0808">Transferase</keyword>
<keyword evidence="3" id="KW-0812">Transmembrane</keyword>
<dbReference type="Proteomes" id="UP000779809">
    <property type="component" value="Unassembled WGS sequence"/>
</dbReference>
<feature type="region of interest" description="Disordered" evidence="2">
    <location>
        <begin position="190"/>
        <end position="210"/>
    </location>
</feature>
<comment type="similarity">
    <text evidence="1">Belongs to the bacterial sugar transferase family.</text>
</comment>
<dbReference type="PANTHER" id="PTHR30576">
    <property type="entry name" value="COLANIC BIOSYNTHESIS UDP-GLUCOSE LIPID CARRIER TRANSFERASE"/>
    <property type="match status" value="1"/>
</dbReference>
<keyword evidence="3" id="KW-1133">Transmembrane helix</keyword>
<dbReference type="InterPro" id="IPR003362">
    <property type="entry name" value="Bact_transf"/>
</dbReference>
<protein>
    <submittedName>
        <fullName evidence="5">Sugar transferase</fullName>
    </submittedName>
</protein>
<feature type="transmembrane region" description="Helical" evidence="3">
    <location>
        <begin position="12"/>
        <end position="34"/>
    </location>
</feature>
<dbReference type="GO" id="GO:0016780">
    <property type="term" value="F:phosphotransferase activity, for other substituted phosphate groups"/>
    <property type="evidence" value="ECO:0007669"/>
    <property type="project" value="TreeGrafter"/>
</dbReference>
<organism evidence="5 6">
    <name type="scientific">Candidatus Korobacter versatilis</name>
    <dbReference type="NCBI Taxonomy" id="658062"/>
    <lineage>
        <taxon>Bacteria</taxon>
        <taxon>Pseudomonadati</taxon>
        <taxon>Acidobacteriota</taxon>
        <taxon>Terriglobia</taxon>
        <taxon>Terriglobales</taxon>
        <taxon>Candidatus Korobacteraceae</taxon>
        <taxon>Candidatus Korobacter</taxon>
    </lineage>
</organism>
<evidence type="ECO:0000313" key="6">
    <source>
        <dbReference type="Proteomes" id="UP000779809"/>
    </source>
</evidence>
<evidence type="ECO:0000256" key="2">
    <source>
        <dbReference type="SAM" id="MobiDB-lite"/>
    </source>
</evidence>
<sequence length="210" mass="23927">MARALKRLFDIVVAAGALLMLWPLLLIIALLIRLKMGRPVLFRQERPGYKARPFTVYKFRTMTVASGDAANVSRDAQRLTPLGRTLRDWTLDELPQFWNVLRGDVSLVGPRPLLMQYLGRYTPEQARRHDVKPGLTGWAQVNGRNGQSWEDRFALDVWYVDHWSLALDARIIWRTMASVVKKEGIAQEGHATMPEFMGSERSREPGAVGK</sequence>
<comment type="caution">
    <text evidence="5">The sequence shown here is derived from an EMBL/GenBank/DDBJ whole genome shotgun (WGS) entry which is preliminary data.</text>
</comment>
<evidence type="ECO:0000256" key="3">
    <source>
        <dbReference type="SAM" id="Phobius"/>
    </source>
</evidence>
<dbReference type="PANTHER" id="PTHR30576:SF8">
    <property type="entry name" value="UNDECAPRENYL-PHOSPHATE GALACTOSE PHOSPHOTRANSFERASE"/>
    <property type="match status" value="1"/>
</dbReference>
<dbReference type="AlphaFoldDB" id="A0A932EPJ8"/>
<name>A0A932EPJ8_9BACT</name>
<keyword evidence="3" id="KW-0472">Membrane</keyword>
<evidence type="ECO:0000256" key="1">
    <source>
        <dbReference type="ARBA" id="ARBA00006464"/>
    </source>
</evidence>